<evidence type="ECO:0000313" key="4">
    <source>
        <dbReference type="Proteomes" id="UP001550210"/>
    </source>
</evidence>
<reference evidence="3 4" key="1">
    <citation type="submission" date="2024-06" db="EMBL/GenBank/DDBJ databases">
        <title>The Natural Products Discovery Center: Release of the First 8490 Sequenced Strains for Exploring Actinobacteria Biosynthetic Diversity.</title>
        <authorList>
            <person name="Kalkreuter E."/>
            <person name="Kautsar S.A."/>
            <person name="Yang D."/>
            <person name="Bader C.D."/>
            <person name="Teijaro C.N."/>
            <person name="Fluegel L."/>
            <person name="Davis C.M."/>
            <person name="Simpson J.R."/>
            <person name="Lauterbach L."/>
            <person name="Steele A.D."/>
            <person name="Gui C."/>
            <person name="Meng S."/>
            <person name="Li G."/>
            <person name="Viehrig K."/>
            <person name="Ye F."/>
            <person name="Su P."/>
            <person name="Kiefer A.F."/>
            <person name="Nichols A."/>
            <person name="Cepeda A.J."/>
            <person name="Yan W."/>
            <person name="Fan B."/>
            <person name="Jiang Y."/>
            <person name="Adhikari A."/>
            <person name="Zheng C.-J."/>
            <person name="Schuster L."/>
            <person name="Cowan T.M."/>
            <person name="Smanski M.J."/>
            <person name="Chevrette M.G."/>
            <person name="De Carvalho L.P.S."/>
            <person name="Shen B."/>
        </authorList>
    </citation>
    <scope>NUCLEOTIDE SEQUENCE [LARGE SCALE GENOMIC DNA]</scope>
    <source>
        <strain evidence="3 4">NPDC006434</strain>
    </source>
</reference>
<protein>
    <submittedName>
        <fullName evidence="3">Uncharacterized protein</fullName>
    </submittedName>
</protein>
<evidence type="ECO:0000256" key="1">
    <source>
        <dbReference type="SAM" id="MobiDB-lite"/>
    </source>
</evidence>
<feature type="region of interest" description="Disordered" evidence="1">
    <location>
        <begin position="33"/>
        <end position="63"/>
    </location>
</feature>
<keyword evidence="2" id="KW-0732">Signal</keyword>
<dbReference type="EMBL" id="JBEXPZ010000010">
    <property type="protein sequence ID" value="MET9844788.1"/>
    <property type="molecule type" value="Genomic_DNA"/>
</dbReference>
<dbReference type="Proteomes" id="UP001550210">
    <property type="component" value="Unassembled WGS sequence"/>
</dbReference>
<comment type="caution">
    <text evidence="3">The sequence shown here is derived from an EMBL/GenBank/DDBJ whole genome shotgun (WGS) entry which is preliminary data.</text>
</comment>
<dbReference type="RefSeq" id="WP_355394931.1">
    <property type="nucleotide sequence ID" value="NZ_JBEXPZ010000010.1"/>
</dbReference>
<keyword evidence="4" id="KW-1185">Reference proteome</keyword>
<evidence type="ECO:0000256" key="2">
    <source>
        <dbReference type="SAM" id="SignalP"/>
    </source>
</evidence>
<organism evidence="3 4">
    <name type="scientific">Streptomyces ossamyceticus</name>
    <dbReference type="NCBI Taxonomy" id="249581"/>
    <lineage>
        <taxon>Bacteria</taxon>
        <taxon>Bacillati</taxon>
        <taxon>Actinomycetota</taxon>
        <taxon>Actinomycetes</taxon>
        <taxon>Kitasatosporales</taxon>
        <taxon>Streptomycetaceae</taxon>
        <taxon>Streptomyces</taxon>
    </lineage>
</organism>
<proteinExistence type="predicted"/>
<feature type="chain" id="PRO_5047143881" evidence="2">
    <location>
        <begin position="41"/>
        <end position="63"/>
    </location>
</feature>
<feature type="signal peptide" evidence="2">
    <location>
        <begin position="1"/>
        <end position="40"/>
    </location>
</feature>
<gene>
    <name evidence="3" type="ORF">ABZZ21_09415</name>
</gene>
<sequence>MRSRTRRTPPGRAGRRATLSSAVRMAAVAATLAPAGPSQAADSSVTVDFATAEGTPHLSQPRA</sequence>
<accession>A0ABV2UTA2</accession>
<name>A0ABV2UTA2_9ACTN</name>
<evidence type="ECO:0000313" key="3">
    <source>
        <dbReference type="EMBL" id="MET9844788.1"/>
    </source>
</evidence>